<protein>
    <submittedName>
        <fullName evidence="1">Uncharacterized protein</fullName>
    </submittedName>
</protein>
<sequence length="54" mass="6097">MKRDQQQRRAYALCRLSGAIDRYLLATTSAAKKRAMKWVKAWAMAAGLEGLARN</sequence>
<dbReference type="EMBL" id="FCNV02000030">
    <property type="protein sequence ID" value="SAL52664.1"/>
    <property type="molecule type" value="Genomic_DNA"/>
</dbReference>
<proteinExistence type="predicted"/>
<accession>A0A658R5X8</accession>
<keyword evidence="2" id="KW-1185">Reference proteome</keyword>
<evidence type="ECO:0000313" key="1">
    <source>
        <dbReference type="EMBL" id="SAL52664.1"/>
    </source>
</evidence>
<reference evidence="1 2" key="1">
    <citation type="submission" date="2016-01" db="EMBL/GenBank/DDBJ databases">
        <authorList>
            <person name="Peeters C."/>
        </authorList>
    </citation>
    <scope>NUCLEOTIDE SEQUENCE [LARGE SCALE GENOMIC DNA]</scope>
    <source>
        <strain evidence="1">LMG 29315</strain>
    </source>
</reference>
<gene>
    <name evidence="1" type="ORF">AWB72_05622</name>
</gene>
<organism evidence="1 2">
    <name type="scientific">Caballeronia concitans</name>
    <dbReference type="NCBI Taxonomy" id="1777133"/>
    <lineage>
        <taxon>Bacteria</taxon>
        <taxon>Pseudomonadati</taxon>
        <taxon>Pseudomonadota</taxon>
        <taxon>Betaproteobacteria</taxon>
        <taxon>Burkholderiales</taxon>
        <taxon>Burkholderiaceae</taxon>
        <taxon>Caballeronia</taxon>
    </lineage>
</organism>
<name>A0A658R5X8_9BURK</name>
<evidence type="ECO:0000313" key="2">
    <source>
        <dbReference type="Proteomes" id="UP000198263"/>
    </source>
</evidence>
<dbReference type="AlphaFoldDB" id="A0A658R5X8"/>
<dbReference type="RefSeq" id="WP_159459424.1">
    <property type="nucleotide sequence ID" value="NZ_FCNV02000030.1"/>
</dbReference>
<comment type="caution">
    <text evidence="1">The sequence shown here is derived from an EMBL/GenBank/DDBJ whole genome shotgun (WGS) entry which is preliminary data.</text>
</comment>
<dbReference type="Proteomes" id="UP000198263">
    <property type="component" value="Unassembled WGS sequence"/>
</dbReference>